<feature type="domain" description="PucR C-terminal helix-turn-helix" evidence="2">
    <location>
        <begin position="326"/>
        <end position="383"/>
    </location>
</feature>
<dbReference type="InterPro" id="IPR025736">
    <property type="entry name" value="PucR_C-HTH_dom"/>
</dbReference>
<dbReference type="PANTHER" id="PTHR33744:SF15">
    <property type="entry name" value="CARBOHYDRATE DIACID REGULATOR"/>
    <property type="match status" value="1"/>
</dbReference>
<name>A0ABW1U9A5_9LACO</name>
<dbReference type="PANTHER" id="PTHR33744">
    <property type="entry name" value="CARBOHYDRATE DIACID REGULATOR"/>
    <property type="match status" value="1"/>
</dbReference>
<protein>
    <submittedName>
        <fullName evidence="3">PucR family transcriptional regulator</fullName>
    </submittedName>
</protein>
<dbReference type="Gene3D" id="1.10.10.2840">
    <property type="entry name" value="PucR C-terminal helix-turn-helix domain"/>
    <property type="match status" value="1"/>
</dbReference>
<dbReference type="InterPro" id="IPR042070">
    <property type="entry name" value="PucR_C-HTH_sf"/>
</dbReference>
<dbReference type="EMBL" id="JBHSSO010000064">
    <property type="protein sequence ID" value="MFC6290164.1"/>
    <property type="molecule type" value="Genomic_DNA"/>
</dbReference>
<dbReference type="InterPro" id="IPR012914">
    <property type="entry name" value="PucR_dom"/>
</dbReference>
<proteinExistence type="predicted"/>
<dbReference type="RefSeq" id="WP_225418659.1">
    <property type="nucleotide sequence ID" value="NZ_JBHSSO010000064.1"/>
</dbReference>
<sequence>MLSQVLHKNSSLIFPIYNIENTDRPISAITIMEDIRVEKWVRGGEVLLTNSETLPQSHEQLIALIDRLSRLNACCLIIKPKSGKYHAPSYLITHAKSIKFPIFSIAVETNYLQVMNDVNELLFYDRQTDHMIDLDLNYILKSHHISDTDFDFISSTKDIDLYKQTACVIQLRFSHPTQLPSRFKSLFRLFGQLRTTLISWEQHERILTYFLLETAKGATIVIFLATSSKKTAKHHKIDFHSLKSSIPTLSKAFHIGISDLHSAKELNQAYDEAQFSLKMSQILNREDSLTYYHEISLWKVINELHQHQEKDFYPKELDGLLQKKELRQTLLTYFSENESLVNTADKLYTHPNTIRYRLQTIQKQTGLDYKKTNDKFLLYIATALNLLDVQE</sequence>
<gene>
    <name evidence="3" type="ORF">ACFP1M_08280</name>
</gene>
<comment type="caution">
    <text evidence="3">The sequence shown here is derived from an EMBL/GenBank/DDBJ whole genome shotgun (WGS) entry which is preliminary data.</text>
</comment>
<accession>A0ABW1U9A5</accession>
<evidence type="ECO:0000313" key="4">
    <source>
        <dbReference type="Proteomes" id="UP001596258"/>
    </source>
</evidence>
<dbReference type="Pfam" id="PF13556">
    <property type="entry name" value="HTH_30"/>
    <property type="match status" value="1"/>
</dbReference>
<evidence type="ECO:0000313" key="3">
    <source>
        <dbReference type="EMBL" id="MFC6290164.1"/>
    </source>
</evidence>
<dbReference type="Proteomes" id="UP001596258">
    <property type="component" value="Unassembled WGS sequence"/>
</dbReference>
<reference evidence="4" key="1">
    <citation type="journal article" date="2019" name="Int. J. Syst. Evol. Microbiol.">
        <title>The Global Catalogue of Microorganisms (GCM) 10K type strain sequencing project: providing services to taxonomists for standard genome sequencing and annotation.</title>
        <authorList>
            <consortium name="The Broad Institute Genomics Platform"/>
            <consortium name="The Broad Institute Genome Sequencing Center for Infectious Disease"/>
            <person name="Wu L."/>
            <person name="Ma J."/>
        </authorList>
    </citation>
    <scope>NUCLEOTIDE SEQUENCE [LARGE SCALE GENOMIC DNA]</scope>
    <source>
        <strain evidence="4">CCM 8893</strain>
    </source>
</reference>
<evidence type="ECO:0000259" key="1">
    <source>
        <dbReference type="Pfam" id="PF07905"/>
    </source>
</evidence>
<evidence type="ECO:0000259" key="2">
    <source>
        <dbReference type="Pfam" id="PF13556"/>
    </source>
</evidence>
<feature type="domain" description="Purine catabolism PurC-like" evidence="1">
    <location>
        <begin position="21"/>
        <end position="121"/>
    </location>
</feature>
<keyword evidence="4" id="KW-1185">Reference proteome</keyword>
<organism evidence="3 4">
    <name type="scientific">Levilactobacillus angrenensis</name>
    <dbReference type="NCBI Taxonomy" id="2486020"/>
    <lineage>
        <taxon>Bacteria</taxon>
        <taxon>Bacillati</taxon>
        <taxon>Bacillota</taxon>
        <taxon>Bacilli</taxon>
        <taxon>Lactobacillales</taxon>
        <taxon>Lactobacillaceae</taxon>
        <taxon>Levilactobacillus</taxon>
    </lineage>
</organism>
<dbReference type="InterPro" id="IPR051448">
    <property type="entry name" value="CdaR-like_regulators"/>
</dbReference>
<dbReference type="Pfam" id="PF07905">
    <property type="entry name" value="PucR"/>
    <property type="match status" value="1"/>
</dbReference>